<protein>
    <recommendedName>
        <fullName evidence="5">MSHA biogenesis protein MshJ</fullName>
    </recommendedName>
</protein>
<sequence length="230" mass="26455">MKEQWRNTSNKFLQLTSREQFLLLLTGVVAIFFIISYFFIDDKSAKIITLDKQSRAMTSGNQTLNFSIKEYQKALQQDPNVSTIKQIAQLETKLANIDNQLVLLTTDLISPSEMREALLKLLKLEPGVSLLSFELIGAKPLLNLSVDQPSADAEKHSPTAEQLGLNLYKHGIKIKLSGKYFQLRNYLQQLEQLTWKFFWQNFKFEVKEYPRGEVDITIYSLGLKKEFIGV</sequence>
<dbReference type="Proteomes" id="UP000243053">
    <property type="component" value="Unassembled WGS sequence"/>
</dbReference>
<dbReference type="EMBL" id="MAAF01000076">
    <property type="protein sequence ID" value="OUR78875.1"/>
    <property type="molecule type" value="Genomic_DNA"/>
</dbReference>
<comment type="caution">
    <text evidence="3">The sequence shown here is derived from an EMBL/GenBank/DDBJ whole genome shotgun (WGS) entry which is preliminary data.</text>
</comment>
<feature type="transmembrane region" description="Helical" evidence="2">
    <location>
        <begin position="21"/>
        <end position="40"/>
    </location>
</feature>
<evidence type="ECO:0000313" key="3">
    <source>
        <dbReference type="EMBL" id="OUR78875.1"/>
    </source>
</evidence>
<feature type="coiled-coil region" evidence="1">
    <location>
        <begin position="80"/>
        <end position="107"/>
    </location>
</feature>
<keyword evidence="2" id="KW-0812">Transmembrane</keyword>
<evidence type="ECO:0000313" key="4">
    <source>
        <dbReference type="Proteomes" id="UP000243053"/>
    </source>
</evidence>
<keyword evidence="1" id="KW-0175">Coiled coil</keyword>
<evidence type="ECO:0000256" key="2">
    <source>
        <dbReference type="SAM" id="Phobius"/>
    </source>
</evidence>
<keyword evidence="2" id="KW-1133">Transmembrane helix</keyword>
<organism evidence="3 4">
    <name type="scientific">Colwellia psychrerythraea</name>
    <name type="common">Vibrio psychroerythus</name>
    <dbReference type="NCBI Taxonomy" id="28229"/>
    <lineage>
        <taxon>Bacteria</taxon>
        <taxon>Pseudomonadati</taxon>
        <taxon>Pseudomonadota</taxon>
        <taxon>Gammaproteobacteria</taxon>
        <taxon>Alteromonadales</taxon>
        <taxon>Colwelliaceae</taxon>
        <taxon>Colwellia</taxon>
    </lineage>
</organism>
<evidence type="ECO:0008006" key="5">
    <source>
        <dbReference type="Google" id="ProtNLM"/>
    </source>
</evidence>
<proteinExistence type="predicted"/>
<evidence type="ECO:0000256" key="1">
    <source>
        <dbReference type="SAM" id="Coils"/>
    </source>
</evidence>
<reference evidence="4" key="1">
    <citation type="journal article" date="2017" name="Proc. Natl. Acad. Sci. U.S.A.">
        <title>Simulation of Deepwater Horizon oil plume reveals substrate specialization within a complex community of hydrocarbon degraders.</title>
        <authorList>
            <person name="Hu P."/>
            <person name="Dubinsky E.A."/>
            <person name="Probst A.J."/>
            <person name="Wang J."/>
            <person name="Sieber C.M.K."/>
            <person name="Tom L.M."/>
            <person name="Gardinali P."/>
            <person name="Banfield J.F."/>
            <person name="Atlas R.M."/>
            <person name="Andersen G.L."/>
        </authorList>
    </citation>
    <scope>NUCLEOTIDE SEQUENCE [LARGE SCALE GENOMIC DNA]</scope>
</reference>
<accession>A0A1Y5ED71</accession>
<keyword evidence="2" id="KW-0472">Membrane</keyword>
<gene>
    <name evidence="3" type="ORF">A9Q75_12735</name>
</gene>
<dbReference type="AlphaFoldDB" id="A0A1Y5ED71"/>
<name>A0A1Y5ED71_COLPS</name>